<proteinExistence type="predicted"/>
<dbReference type="EMBL" id="CAVMJV010000002">
    <property type="protein sequence ID" value="CAK5014288.1"/>
    <property type="molecule type" value="Genomic_DNA"/>
</dbReference>
<evidence type="ECO:0000313" key="2">
    <source>
        <dbReference type="Proteomes" id="UP001497535"/>
    </source>
</evidence>
<gene>
    <name evidence="1" type="ORF">MENTE1834_LOCUS2664</name>
</gene>
<reference evidence="1" key="1">
    <citation type="submission" date="2023-11" db="EMBL/GenBank/DDBJ databases">
        <authorList>
            <person name="Poullet M."/>
        </authorList>
    </citation>
    <scope>NUCLEOTIDE SEQUENCE</scope>
    <source>
        <strain evidence="1">E1834</strain>
    </source>
</reference>
<protein>
    <submittedName>
        <fullName evidence="1">Uncharacterized protein</fullName>
    </submittedName>
</protein>
<comment type="caution">
    <text evidence="1">The sequence shown here is derived from an EMBL/GenBank/DDBJ whole genome shotgun (WGS) entry which is preliminary data.</text>
</comment>
<keyword evidence="2" id="KW-1185">Reference proteome</keyword>
<name>A0ACB0XRT6_MELEN</name>
<accession>A0ACB0XRT6</accession>
<sequence>MGSPPLLSSAYFPLLWPLRLSSSVFISFPPLPFKFRWSPPLICRDVRQNFRVARQTPNANFSNFQITPNARTPKSAKNDAKTPNAKRQKFYSTKARKTSAYLFLAPQAKIFKFSRLPEAKIHPFFSAYTQNYGNLLRTRAEILLFLKNCKKNGKITTPELYNIEGFRCPDILFNLPK</sequence>
<dbReference type="Proteomes" id="UP001497535">
    <property type="component" value="Unassembled WGS sequence"/>
</dbReference>
<organism evidence="1 2">
    <name type="scientific">Meloidogyne enterolobii</name>
    <name type="common">Root-knot nematode worm</name>
    <name type="synonym">Meloidogyne mayaguensis</name>
    <dbReference type="NCBI Taxonomy" id="390850"/>
    <lineage>
        <taxon>Eukaryota</taxon>
        <taxon>Metazoa</taxon>
        <taxon>Ecdysozoa</taxon>
        <taxon>Nematoda</taxon>
        <taxon>Chromadorea</taxon>
        <taxon>Rhabditida</taxon>
        <taxon>Tylenchina</taxon>
        <taxon>Tylenchomorpha</taxon>
        <taxon>Tylenchoidea</taxon>
        <taxon>Meloidogynidae</taxon>
        <taxon>Meloidogyninae</taxon>
        <taxon>Meloidogyne</taxon>
    </lineage>
</organism>
<evidence type="ECO:0000313" key="1">
    <source>
        <dbReference type="EMBL" id="CAK5014288.1"/>
    </source>
</evidence>